<proteinExistence type="predicted"/>
<dbReference type="PANTHER" id="PTHR45786">
    <property type="entry name" value="DNA BINDING PROTEIN-LIKE"/>
    <property type="match status" value="1"/>
</dbReference>
<sequence length="570" mass="66962">MRNRIANETEQERELRLEIGRANRIRNRQRVVQLYAAGDHSNVNSHRLGRMNVECTNCGALHFPEESSNRSSTFKDCCHYGKVHLTMLPEREFPDLLRDLFMRLDTRSKNFFDCIRNLNSSVSMASMNPLRYRYPSSRGPYCFRICGQIYHKMNIALNPDLGDEPAYGQVFIVDTVEAISTLHRSNPVIDKKLLVDVYELIKEISPFAQAYRMMKEEEDEEFERAIRENRSPIRRLGYNVPRANEVAAVYVPGADGEVPDAKIVVRERGKELRILNSTNEMVTPMTYPLFYPRGTLGWHPDIRQENSNRRVTRLQYVSFSIGIRKEFNPILYGGKLFQQYCVDEWVKIEEDVEKRGISARIPDKDKDIELYDLVKKFMIHGPCGDLDPNCPCMEEKIVNGKKIRKCSKGYPKLFQEETLVLENGLALYSRPRDGRIVEVFVFGKRFELDNRWVVPHNPYLLKMFRCHINVEKVNSVTSVKYLHKYVHKLPDRATMNYEEKNDYDEIKEYIDARYICPQEAVWRILEYPTYDRSHSITTLPVHLDGEHVCYFDENMNEDEIREKIRMILSY</sequence>
<name>A0A1I8B2X9_MELHA</name>
<evidence type="ECO:0000313" key="1">
    <source>
        <dbReference type="Proteomes" id="UP000095281"/>
    </source>
</evidence>
<dbReference type="OMA" id="RENRSPI"/>
<protein>
    <submittedName>
        <fullName evidence="2">ATP-dependent DNA helicase</fullName>
    </submittedName>
</protein>
<dbReference type="AlphaFoldDB" id="A0A1I8B2X9"/>
<accession>A0A1I8B2X9</accession>
<dbReference type="PANTHER" id="PTHR45786:SF74">
    <property type="entry name" value="ATP-DEPENDENT DNA HELICASE"/>
    <property type="match status" value="1"/>
</dbReference>
<organism evidence="1 2">
    <name type="scientific">Meloidogyne hapla</name>
    <name type="common">Root-knot nematode worm</name>
    <dbReference type="NCBI Taxonomy" id="6305"/>
    <lineage>
        <taxon>Eukaryota</taxon>
        <taxon>Metazoa</taxon>
        <taxon>Ecdysozoa</taxon>
        <taxon>Nematoda</taxon>
        <taxon>Chromadorea</taxon>
        <taxon>Rhabditida</taxon>
        <taxon>Tylenchina</taxon>
        <taxon>Tylenchomorpha</taxon>
        <taxon>Tylenchoidea</taxon>
        <taxon>Meloidogynidae</taxon>
        <taxon>Meloidogyninae</taxon>
        <taxon>Meloidogyne</taxon>
    </lineage>
</organism>
<evidence type="ECO:0000313" key="2">
    <source>
        <dbReference type="WBParaSite" id="MhA1_Contig1250.frz3.gene4"/>
    </source>
</evidence>
<keyword evidence="1" id="KW-1185">Reference proteome</keyword>
<dbReference type="Proteomes" id="UP000095281">
    <property type="component" value="Unplaced"/>
</dbReference>
<reference evidence="2" key="1">
    <citation type="submission" date="2016-11" db="UniProtKB">
        <authorList>
            <consortium name="WormBaseParasite"/>
        </authorList>
    </citation>
    <scope>IDENTIFICATION</scope>
</reference>
<dbReference type="WBParaSite" id="MhA1_Contig1250.frz3.gene4">
    <property type="protein sequence ID" value="MhA1_Contig1250.frz3.gene4"/>
    <property type="gene ID" value="MhA1_Contig1250.frz3.gene4"/>
</dbReference>